<organism evidence="1 2">
    <name type="scientific">Duganella guangzhouensis</name>
    <dbReference type="NCBI Taxonomy" id="2666084"/>
    <lineage>
        <taxon>Bacteria</taxon>
        <taxon>Pseudomonadati</taxon>
        <taxon>Pseudomonadota</taxon>
        <taxon>Betaproteobacteria</taxon>
        <taxon>Burkholderiales</taxon>
        <taxon>Oxalobacteraceae</taxon>
        <taxon>Telluria group</taxon>
        <taxon>Duganella</taxon>
    </lineage>
</organism>
<dbReference type="EMBL" id="WKJK01000009">
    <property type="protein sequence ID" value="MRW91878.1"/>
    <property type="molecule type" value="Genomic_DNA"/>
</dbReference>
<evidence type="ECO:0000313" key="2">
    <source>
        <dbReference type="Proteomes" id="UP000433309"/>
    </source>
</evidence>
<dbReference type="RefSeq" id="WP_154378734.1">
    <property type="nucleotide sequence ID" value="NZ_WKJK01000009.1"/>
</dbReference>
<gene>
    <name evidence="1" type="ORF">GJ699_17935</name>
</gene>
<proteinExistence type="predicted"/>
<evidence type="ECO:0000313" key="1">
    <source>
        <dbReference type="EMBL" id="MRW91878.1"/>
    </source>
</evidence>
<comment type="caution">
    <text evidence="1">The sequence shown here is derived from an EMBL/GenBank/DDBJ whole genome shotgun (WGS) entry which is preliminary data.</text>
</comment>
<dbReference type="AlphaFoldDB" id="A0A6I2L117"/>
<sequence>MGVATMRGGADGSGAANGVGCGDGSLATGAGAGASDASSDEPLICVAQDDSKHIAATRANDLKIASFTTSSGKACHFALLISYISSRIVTFTRNYEALSNPSPLAARRLLA</sequence>
<protein>
    <submittedName>
        <fullName evidence="1">Uncharacterized protein</fullName>
    </submittedName>
</protein>
<keyword evidence="2" id="KW-1185">Reference proteome</keyword>
<dbReference type="Proteomes" id="UP000433309">
    <property type="component" value="Unassembled WGS sequence"/>
</dbReference>
<reference evidence="1 2" key="1">
    <citation type="submission" date="2019-11" db="EMBL/GenBank/DDBJ databases">
        <title>Novel species isolated from a subtropical stream in China.</title>
        <authorList>
            <person name="Lu H."/>
        </authorList>
    </citation>
    <scope>NUCLEOTIDE SEQUENCE [LARGE SCALE GENOMIC DNA]</scope>
    <source>
        <strain evidence="1 2">FT80W</strain>
    </source>
</reference>
<accession>A0A6I2L117</accession>
<name>A0A6I2L117_9BURK</name>